<evidence type="ECO:0000313" key="2">
    <source>
        <dbReference type="Proteomes" id="UP000001312"/>
    </source>
</evidence>
<keyword evidence="2" id="KW-1185">Reference proteome</keyword>
<dbReference type="InParanoid" id="A7EQD8"/>
<dbReference type="EMBL" id="CH476630">
    <property type="protein sequence ID" value="EDN91680.1"/>
    <property type="molecule type" value="Genomic_DNA"/>
</dbReference>
<name>A7EQD8_SCLS1</name>
<organism evidence="1 2">
    <name type="scientific">Sclerotinia sclerotiorum (strain ATCC 18683 / 1980 / Ss-1)</name>
    <name type="common">White mold</name>
    <name type="synonym">Whetzelinia sclerotiorum</name>
    <dbReference type="NCBI Taxonomy" id="665079"/>
    <lineage>
        <taxon>Eukaryota</taxon>
        <taxon>Fungi</taxon>
        <taxon>Dikarya</taxon>
        <taxon>Ascomycota</taxon>
        <taxon>Pezizomycotina</taxon>
        <taxon>Leotiomycetes</taxon>
        <taxon>Helotiales</taxon>
        <taxon>Sclerotiniaceae</taxon>
        <taxon>Sclerotinia</taxon>
    </lineage>
</organism>
<proteinExistence type="predicted"/>
<protein>
    <submittedName>
        <fullName evidence="1">Uncharacterized protein</fullName>
    </submittedName>
</protein>
<dbReference type="GeneID" id="5487063"/>
<dbReference type="Proteomes" id="UP000001312">
    <property type="component" value="Unassembled WGS sequence"/>
</dbReference>
<sequence length="88" mass="10037">MEHCICDHPSHSTPIYKQYSEIVRIFTLFRPVIQQSGPCKDNPSYHHAPGIWVDFLTSLSLPGHRQGNITGIFNNIIYKSPSWKLGTI</sequence>
<dbReference type="RefSeq" id="XP_001590916.1">
    <property type="nucleotide sequence ID" value="XM_001590866.1"/>
</dbReference>
<dbReference type="AlphaFoldDB" id="A7EQD8"/>
<accession>A7EQD8</accession>
<reference evidence="2" key="1">
    <citation type="journal article" date="2011" name="PLoS Genet.">
        <title>Genomic analysis of the necrotrophic fungal pathogens Sclerotinia sclerotiorum and Botrytis cinerea.</title>
        <authorList>
            <person name="Amselem J."/>
            <person name="Cuomo C.A."/>
            <person name="van Kan J.A."/>
            <person name="Viaud M."/>
            <person name="Benito E.P."/>
            <person name="Couloux A."/>
            <person name="Coutinho P.M."/>
            <person name="de Vries R.P."/>
            <person name="Dyer P.S."/>
            <person name="Fillinger S."/>
            <person name="Fournier E."/>
            <person name="Gout L."/>
            <person name="Hahn M."/>
            <person name="Kohn L."/>
            <person name="Lapalu N."/>
            <person name="Plummer K.M."/>
            <person name="Pradier J.M."/>
            <person name="Quevillon E."/>
            <person name="Sharon A."/>
            <person name="Simon A."/>
            <person name="ten Have A."/>
            <person name="Tudzynski B."/>
            <person name="Tudzynski P."/>
            <person name="Wincker P."/>
            <person name="Andrew M."/>
            <person name="Anthouard V."/>
            <person name="Beever R.E."/>
            <person name="Beffa R."/>
            <person name="Benoit I."/>
            <person name="Bouzid O."/>
            <person name="Brault B."/>
            <person name="Chen Z."/>
            <person name="Choquer M."/>
            <person name="Collemare J."/>
            <person name="Cotton P."/>
            <person name="Danchin E.G."/>
            <person name="Da Silva C."/>
            <person name="Gautier A."/>
            <person name="Giraud C."/>
            <person name="Giraud T."/>
            <person name="Gonzalez C."/>
            <person name="Grossetete S."/>
            <person name="Guldener U."/>
            <person name="Henrissat B."/>
            <person name="Howlett B.J."/>
            <person name="Kodira C."/>
            <person name="Kretschmer M."/>
            <person name="Lappartient A."/>
            <person name="Leroch M."/>
            <person name="Levis C."/>
            <person name="Mauceli E."/>
            <person name="Neuveglise C."/>
            <person name="Oeser B."/>
            <person name="Pearson M."/>
            <person name="Poulain J."/>
            <person name="Poussereau N."/>
            <person name="Quesneville H."/>
            <person name="Rascle C."/>
            <person name="Schumacher J."/>
            <person name="Segurens B."/>
            <person name="Sexton A."/>
            <person name="Silva E."/>
            <person name="Sirven C."/>
            <person name="Soanes D.M."/>
            <person name="Talbot N.J."/>
            <person name="Templeton M."/>
            <person name="Yandava C."/>
            <person name="Yarden O."/>
            <person name="Zeng Q."/>
            <person name="Rollins J.A."/>
            <person name="Lebrun M.H."/>
            <person name="Dickman M."/>
        </authorList>
    </citation>
    <scope>NUCLEOTIDE SEQUENCE [LARGE SCALE GENOMIC DNA]</scope>
    <source>
        <strain evidence="2">ATCC 18683 / 1980 / Ss-1</strain>
    </source>
</reference>
<evidence type="ECO:0000313" key="1">
    <source>
        <dbReference type="EMBL" id="EDN91680.1"/>
    </source>
</evidence>
<dbReference type="KEGG" id="ssl:SS1G_07540"/>
<gene>
    <name evidence="1" type="ORF">SS1G_07540</name>
</gene>